<dbReference type="RefSeq" id="WP_125554408.1">
    <property type="nucleotide sequence ID" value="NZ_RBVX01000002.1"/>
</dbReference>
<accession>A0A3R9PBP0</accession>
<name>A0A3R9PBP0_9BACI</name>
<dbReference type="OrthoDB" id="2932966at2"/>
<dbReference type="Proteomes" id="UP000275076">
    <property type="component" value="Unassembled WGS sequence"/>
</dbReference>
<dbReference type="AlphaFoldDB" id="A0A3R9PBP0"/>
<gene>
    <name evidence="2" type="ORF">D7Z54_03245</name>
</gene>
<evidence type="ECO:0000313" key="2">
    <source>
        <dbReference type="EMBL" id="RSL34866.1"/>
    </source>
</evidence>
<protein>
    <submittedName>
        <fullName evidence="2">Uncharacterized protein</fullName>
    </submittedName>
</protein>
<proteinExistence type="predicted"/>
<dbReference type="EMBL" id="RBVX01000002">
    <property type="protein sequence ID" value="RSL34866.1"/>
    <property type="molecule type" value="Genomic_DNA"/>
</dbReference>
<sequence length="59" mass="6258">MKKNYTSVLILLGGASILGGLALKNIFEYSSVVGFGLGTVFLLFSAFFAGKNLDNPQSQ</sequence>
<evidence type="ECO:0000313" key="3">
    <source>
        <dbReference type="Proteomes" id="UP000275076"/>
    </source>
</evidence>
<keyword evidence="1" id="KW-1133">Transmembrane helix</keyword>
<keyword evidence="3" id="KW-1185">Reference proteome</keyword>
<feature type="transmembrane region" description="Helical" evidence="1">
    <location>
        <begin position="32"/>
        <end position="50"/>
    </location>
</feature>
<keyword evidence="1" id="KW-0472">Membrane</keyword>
<keyword evidence="1" id="KW-0812">Transmembrane</keyword>
<evidence type="ECO:0000256" key="1">
    <source>
        <dbReference type="SAM" id="Phobius"/>
    </source>
</evidence>
<comment type="caution">
    <text evidence="2">The sequence shown here is derived from an EMBL/GenBank/DDBJ whole genome shotgun (WGS) entry which is preliminary data.</text>
</comment>
<reference evidence="2 3" key="1">
    <citation type="submission" date="2018-10" db="EMBL/GenBank/DDBJ databases">
        <title>Draft genome sequence of Bacillus salarius IM0101, isolated from a hypersaline soil in Inner Mongolia, China.</title>
        <authorList>
            <person name="Yamprayoonswat W."/>
            <person name="Boonvisut S."/>
            <person name="Jumpathong W."/>
            <person name="Sittihan S."/>
            <person name="Ruangsuj P."/>
            <person name="Wanthongcharoen S."/>
            <person name="Thongpramul N."/>
            <person name="Pimmason S."/>
            <person name="Yu B."/>
            <person name="Yasawong M."/>
        </authorList>
    </citation>
    <scope>NUCLEOTIDE SEQUENCE [LARGE SCALE GENOMIC DNA]</scope>
    <source>
        <strain evidence="2 3">IM0101</strain>
    </source>
</reference>
<organism evidence="2 3">
    <name type="scientific">Salibacterium salarium</name>
    <dbReference type="NCBI Taxonomy" id="284579"/>
    <lineage>
        <taxon>Bacteria</taxon>
        <taxon>Bacillati</taxon>
        <taxon>Bacillota</taxon>
        <taxon>Bacilli</taxon>
        <taxon>Bacillales</taxon>
        <taxon>Bacillaceae</taxon>
    </lineage>
</organism>